<evidence type="ECO:0000256" key="3">
    <source>
        <dbReference type="ARBA" id="ARBA00023043"/>
    </source>
</evidence>
<evidence type="ECO:0000313" key="7">
    <source>
        <dbReference type="Proteomes" id="UP000650467"/>
    </source>
</evidence>
<evidence type="ECO:0000256" key="4">
    <source>
        <dbReference type="SAM" id="MobiDB-lite"/>
    </source>
</evidence>
<evidence type="ECO:0000313" key="6">
    <source>
        <dbReference type="EMBL" id="KAG2422469.1"/>
    </source>
</evidence>
<organism evidence="6 7">
    <name type="scientific">Chlamydomonas incerta</name>
    <dbReference type="NCBI Taxonomy" id="51695"/>
    <lineage>
        <taxon>Eukaryota</taxon>
        <taxon>Viridiplantae</taxon>
        <taxon>Chlorophyta</taxon>
        <taxon>core chlorophytes</taxon>
        <taxon>Chlorophyceae</taxon>
        <taxon>CS clade</taxon>
        <taxon>Chlamydomonadales</taxon>
        <taxon>Chlamydomonadaceae</taxon>
        <taxon>Chlamydomonas</taxon>
    </lineage>
</organism>
<dbReference type="Gene3D" id="3.30.710.10">
    <property type="entry name" value="Potassium Channel Kv1.1, Chain A"/>
    <property type="match status" value="1"/>
</dbReference>
<dbReference type="PANTHER" id="PTHR46231:SF1">
    <property type="entry name" value="ANKYRIN REPEAT AND BTB_POZ DOMAIN-CONTAINING PROTEIN 1"/>
    <property type="match status" value="1"/>
</dbReference>
<feature type="region of interest" description="Disordered" evidence="4">
    <location>
        <begin position="1"/>
        <end position="21"/>
    </location>
</feature>
<comment type="pathway">
    <text evidence="1">Protein modification; protein ubiquitination.</text>
</comment>
<dbReference type="GO" id="GO:0000151">
    <property type="term" value="C:ubiquitin ligase complex"/>
    <property type="evidence" value="ECO:0007669"/>
    <property type="project" value="TreeGrafter"/>
</dbReference>
<sequence>MGHAELGMTSSPIAARLSGGGPGRPGFKLGPPVRLYQPSATGDGQLQLFEAEVITPVWDAWSASVYFRFTGRIPGQLASDGAGSIIYVGGEFIRRIRLPAAWRAELPRMAAAGAGALVAGGADAGGVAVPRPQEQLQPAAADEAAAAIAGGNPQQPGAGGAGVAGWLVYGSKEYLVRSPLPLPADGPAPGAAPAARWEMLAGEYQVGLHEGGPRGYPAGFRDFIGITADAGGSIYLLDKGAAEGRLRRVSPDGTITTLVTGLPPRYASPTILPNGYLALGSDTELVLLDLALQPLLPRLPTPATARAGAAAAAAAAAGPPPRSLPADLGALLDAQPDGTADLTIRVGERRFHVHRAILFARCDYFRQRLGDDGFADARAAELELPDADADTFALLLCWLYTGDADIPADHARGLAELADRLLLPELCTAALGVVAASMTAGTVVDCLLWAWGCSESRGGGGGFGELVAALKEWYVLHHEEVAAEAGASRKRLAERAPGLSIEVADAVVAWERDAARKRAKRAWR</sequence>
<dbReference type="EMBL" id="JAEHOC010000105">
    <property type="protein sequence ID" value="KAG2422469.1"/>
    <property type="molecule type" value="Genomic_DNA"/>
</dbReference>
<keyword evidence="7" id="KW-1185">Reference proteome</keyword>
<name>A0A835S8W0_CHLIN</name>
<comment type="caution">
    <text evidence="6">The sequence shown here is derived from an EMBL/GenBank/DDBJ whole genome shotgun (WGS) entry which is preliminary data.</text>
</comment>
<dbReference type="InterPro" id="IPR011333">
    <property type="entry name" value="SKP1/BTB/POZ_sf"/>
</dbReference>
<reference evidence="6" key="1">
    <citation type="journal article" date="2020" name="bioRxiv">
        <title>Comparative genomics of Chlamydomonas.</title>
        <authorList>
            <person name="Craig R.J."/>
            <person name="Hasan A.R."/>
            <person name="Ness R.W."/>
            <person name="Keightley P.D."/>
        </authorList>
    </citation>
    <scope>NUCLEOTIDE SEQUENCE</scope>
    <source>
        <strain evidence="6">SAG 7.73</strain>
    </source>
</reference>
<dbReference type="AlphaFoldDB" id="A0A835S8W0"/>
<gene>
    <name evidence="6" type="ORF">HXX76_015993</name>
</gene>
<dbReference type="GO" id="GO:0005737">
    <property type="term" value="C:cytoplasm"/>
    <property type="evidence" value="ECO:0007669"/>
    <property type="project" value="TreeGrafter"/>
</dbReference>
<dbReference type="InterPro" id="IPR000210">
    <property type="entry name" value="BTB/POZ_dom"/>
</dbReference>
<dbReference type="CDD" id="cd18186">
    <property type="entry name" value="BTB_POZ_ZBTB_KLHL-like"/>
    <property type="match status" value="1"/>
</dbReference>
<proteinExistence type="predicted"/>
<feature type="domain" description="BTB" evidence="5">
    <location>
        <begin position="340"/>
        <end position="408"/>
    </location>
</feature>
<dbReference type="SUPFAM" id="SSF54695">
    <property type="entry name" value="POZ domain"/>
    <property type="match status" value="1"/>
</dbReference>
<protein>
    <recommendedName>
        <fullName evidence="5">BTB domain-containing protein</fullName>
    </recommendedName>
</protein>
<evidence type="ECO:0000256" key="1">
    <source>
        <dbReference type="ARBA" id="ARBA00004906"/>
    </source>
</evidence>
<evidence type="ECO:0000259" key="5">
    <source>
        <dbReference type="PROSITE" id="PS50097"/>
    </source>
</evidence>
<dbReference type="InterPro" id="IPR044515">
    <property type="entry name" value="ABTB1"/>
</dbReference>
<keyword evidence="2" id="KW-0677">Repeat</keyword>
<dbReference type="Proteomes" id="UP000650467">
    <property type="component" value="Unassembled WGS sequence"/>
</dbReference>
<evidence type="ECO:0000256" key="2">
    <source>
        <dbReference type="ARBA" id="ARBA00022737"/>
    </source>
</evidence>
<dbReference type="Pfam" id="PF00651">
    <property type="entry name" value="BTB"/>
    <property type="match status" value="1"/>
</dbReference>
<dbReference type="PANTHER" id="PTHR46231">
    <property type="entry name" value="ANKYRIN REPEAT AND BTB/POZ DOMAIN-CONTAINING PROTEIN 1"/>
    <property type="match status" value="1"/>
</dbReference>
<accession>A0A835S8W0</accession>
<keyword evidence="3" id="KW-0040">ANK repeat</keyword>
<dbReference type="PROSITE" id="PS50097">
    <property type="entry name" value="BTB"/>
    <property type="match status" value="1"/>
</dbReference>
<dbReference type="SMART" id="SM00225">
    <property type="entry name" value="BTB"/>
    <property type="match status" value="1"/>
</dbReference>